<dbReference type="Gene3D" id="2.60.40.1180">
    <property type="entry name" value="Golgi alpha-mannosidase II"/>
    <property type="match status" value="1"/>
</dbReference>
<evidence type="ECO:0000313" key="7">
    <source>
        <dbReference type="EMBL" id="MCG2461496.1"/>
    </source>
</evidence>
<gene>
    <name evidence="7" type="ORF">K8352_12105</name>
</gene>
<feature type="domain" description="Glycoside hydrolase family 5" evidence="5">
    <location>
        <begin position="77"/>
        <end position="433"/>
    </location>
</feature>
<comment type="similarity">
    <text evidence="1 4">Belongs to the glycosyl hydrolase 5 (cellulase A) family.</text>
</comment>
<keyword evidence="3 4" id="KW-0326">Glycosidase</keyword>
<dbReference type="Pfam" id="PF18564">
    <property type="entry name" value="Glyco_hydro_5_C"/>
    <property type="match status" value="1"/>
</dbReference>
<feature type="domain" description="Glycoside hydrolase family 5 C-terminal" evidence="6">
    <location>
        <begin position="447"/>
        <end position="490"/>
    </location>
</feature>
<comment type="caution">
    <text evidence="7">The sequence shown here is derived from an EMBL/GenBank/DDBJ whole genome shotgun (WGS) entry which is preliminary data.</text>
</comment>
<name>A0AAE3EXP2_9FLAO</name>
<dbReference type="GO" id="GO:0016042">
    <property type="term" value="P:lipid catabolic process"/>
    <property type="evidence" value="ECO:0007669"/>
    <property type="project" value="UniProtKB-ARBA"/>
</dbReference>
<dbReference type="RefSeq" id="WP_317902638.1">
    <property type="nucleotide sequence ID" value="NZ_JAIRBC010000016.1"/>
</dbReference>
<evidence type="ECO:0000313" key="8">
    <source>
        <dbReference type="Proteomes" id="UP001200642"/>
    </source>
</evidence>
<dbReference type="PROSITE" id="PS51257">
    <property type="entry name" value="PROKAR_LIPOPROTEIN"/>
    <property type="match status" value="1"/>
</dbReference>
<dbReference type="InterPro" id="IPR017853">
    <property type="entry name" value="GH"/>
</dbReference>
<dbReference type="PROSITE" id="PS00659">
    <property type="entry name" value="GLYCOSYL_HYDROL_F5"/>
    <property type="match status" value="1"/>
</dbReference>
<protein>
    <submittedName>
        <fullName evidence="7">Cellulase family glycosylhydrolase</fullName>
    </submittedName>
</protein>
<dbReference type="InterPro" id="IPR001547">
    <property type="entry name" value="Glyco_hydro_5"/>
</dbReference>
<dbReference type="Pfam" id="PF00150">
    <property type="entry name" value="Cellulase"/>
    <property type="match status" value="1"/>
</dbReference>
<dbReference type="Gene3D" id="3.20.20.80">
    <property type="entry name" value="Glycosidases"/>
    <property type="match status" value="1"/>
</dbReference>
<dbReference type="GO" id="GO:0004553">
    <property type="term" value="F:hydrolase activity, hydrolyzing O-glycosyl compounds"/>
    <property type="evidence" value="ECO:0007669"/>
    <property type="project" value="InterPro"/>
</dbReference>
<evidence type="ECO:0000256" key="4">
    <source>
        <dbReference type="RuleBase" id="RU361153"/>
    </source>
</evidence>
<dbReference type="Proteomes" id="UP001200642">
    <property type="component" value="Unassembled WGS sequence"/>
</dbReference>
<dbReference type="PANTHER" id="PTHR31308">
    <property type="match status" value="1"/>
</dbReference>
<reference evidence="7" key="1">
    <citation type="submission" date="2023-02" db="EMBL/GenBank/DDBJ databases">
        <title>Genome of Flavobacteriaceae gen. nov. sp. strain F89.</title>
        <authorList>
            <person name="Wang Y."/>
        </authorList>
    </citation>
    <scope>NUCLEOTIDE SEQUENCE</scope>
    <source>
        <strain evidence="7">F89</strain>
    </source>
</reference>
<evidence type="ECO:0000256" key="1">
    <source>
        <dbReference type="ARBA" id="ARBA00005641"/>
    </source>
</evidence>
<dbReference type="InterPro" id="IPR013780">
    <property type="entry name" value="Glyco_hydro_b"/>
</dbReference>
<dbReference type="AlphaFoldDB" id="A0AAE3EXP2"/>
<dbReference type="GO" id="GO:1901136">
    <property type="term" value="P:carbohydrate derivative catabolic process"/>
    <property type="evidence" value="ECO:0007669"/>
    <property type="project" value="UniProtKB-ARBA"/>
</dbReference>
<dbReference type="PANTHER" id="PTHR31308:SF3">
    <property type="entry name" value="ENDOGLYCOCERAMIDASE"/>
    <property type="match status" value="1"/>
</dbReference>
<evidence type="ECO:0000256" key="3">
    <source>
        <dbReference type="ARBA" id="ARBA00023295"/>
    </source>
</evidence>
<dbReference type="InterPro" id="IPR052066">
    <property type="entry name" value="Glycosphingolipid_Hydrolases"/>
</dbReference>
<dbReference type="EMBL" id="JAIRBC010000016">
    <property type="protein sequence ID" value="MCG2461496.1"/>
    <property type="molecule type" value="Genomic_DNA"/>
</dbReference>
<evidence type="ECO:0000256" key="2">
    <source>
        <dbReference type="ARBA" id="ARBA00022801"/>
    </source>
</evidence>
<proteinExistence type="inferred from homology"/>
<evidence type="ECO:0000259" key="6">
    <source>
        <dbReference type="Pfam" id="PF18564"/>
    </source>
</evidence>
<dbReference type="GO" id="GO:0000272">
    <property type="term" value="P:polysaccharide catabolic process"/>
    <property type="evidence" value="ECO:0007669"/>
    <property type="project" value="InterPro"/>
</dbReference>
<keyword evidence="2 4" id="KW-0378">Hydrolase</keyword>
<dbReference type="InterPro" id="IPR041036">
    <property type="entry name" value="GH5_C"/>
</dbReference>
<organism evidence="7 8">
    <name type="scientific">Cerina litoralis</name>
    <dbReference type="NCBI Taxonomy" id="2874477"/>
    <lineage>
        <taxon>Bacteria</taxon>
        <taxon>Pseudomonadati</taxon>
        <taxon>Bacteroidota</taxon>
        <taxon>Flavobacteriia</taxon>
        <taxon>Flavobacteriales</taxon>
        <taxon>Flavobacteriaceae</taxon>
        <taxon>Cerina</taxon>
    </lineage>
</organism>
<sequence length="536" mass="60905">MKAKINLWIVAMLVLVIGIIFTACKDNRNSTAQNEKNLPKTITVSGSRFVDQNKRQVILNGINIVSKNKEDGYIFQGGPELYENLVKWGVNCIRFIIIWDRLEPEPGVYNEEYLKEIDQRIALAEKNGLFVVLDMHQDLFSVKYSDGAPEWATLDEGKPHTTGAIWSDAYMMSEAVQTSFDNFWLNKPAPDGIGLQDHYASLWQHIAKRYADNSTVIGYDIMNEPFPGSTAMESTRTLLAAYGELHYSLTGETLDEAQLTALWADEKNRMDALKVLSDKENYHFVFSRLFKLNKEFETTYLQEMYQKVALAIREVDKNNILFLEHSYFSNTGVASSIERVSLLDGSPDPLVAYAPHGYDLVTDTEAVAMASKERVSYIYEQIDKKGKQLNMPVWLGEWGAFYGNSTSVIPTAKNAVNLIEKHLFGNAYWSYDPGTENLEYFKQILVRVYPAYTNGELICYGNDFDSHEFTMKWKEDKNNNAATMIFVPSLSKLDMEALREWGDVGIEKISYSDAGWLIVPPIKGEGQRVLTLDVSR</sequence>
<accession>A0AAE3EXP2</accession>
<evidence type="ECO:0000259" key="5">
    <source>
        <dbReference type="Pfam" id="PF00150"/>
    </source>
</evidence>
<dbReference type="SUPFAM" id="SSF51445">
    <property type="entry name" value="(Trans)glycosidases"/>
    <property type="match status" value="1"/>
</dbReference>
<keyword evidence="8" id="KW-1185">Reference proteome</keyword>
<dbReference type="InterPro" id="IPR018087">
    <property type="entry name" value="Glyco_hydro_5_CS"/>
</dbReference>